<dbReference type="InterPro" id="IPR039425">
    <property type="entry name" value="RNA_pol_sigma-70-like"/>
</dbReference>
<dbReference type="AlphaFoldDB" id="A0A4Q7N4M3"/>
<feature type="compositionally biased region" description="Basic and acidic residues" evidence="5">
    <location>
        <begin position="96"/>
        <end position="107"/>
    </location>
</feature>
<reference evidence="8 9" key="1">
    <citation type="submission" date="2019-02" db="EMBL/GenBank/DDBJ databases">
        <title>Genomic Encyclopedia of Type Strains, Phase IV (KMG-IV): sequencing the most valuable type-strain genomes for metagenomic binning, comparative biology and taxonomic classification.</title>
        <authorList>
            <person name="Goeker M."/>
        </authorList>
    </citation>
    <scope>NUCLEOTIDE SEQUENCE [LARGE SCALE GENOMIC DNA]</scope>
    <source>
        <strain evidence="8 9">DSM 18116</strain>
    </source>
</reference>
<proteinExistence type="inferred from homology"/>
<dbReference type="GO" id="GO:0006352">
    <property type="term" value="P:DNA-templated transcription initiation"/>
    <property type="evidence" value="ECO:0007669"/>
    <property type="project" value="InterPro"/>
</dbReference>
<dbReference type="SUPFAM" id="SSF88946">
    <property type="entry name" value="Sigma2 domain of RNA polymerase sigma factors"/>
    <property type="match status" value="1"/>
</dbReference>
<dbReference type="PANTHER" id="PTHR43133">
    <property type="entry name" value="RNA POLYMERASE ECF-TYPE SIGMA FACTO"/>
    <property type="match status" value="1"/>
</dbReference>
<dbReference type="SUPFAM" id="SSF88659">
    <property type="entry name" value="Sigma3 and sigma4 domains of RNA polymerase sigma factors"/>
    <property type="match status" value="1"/>
</dbReference>
<evidence type="ECO:0000256" key="2">
    <source>
        <dbReference type="ARBA" id="ARBA00023015"/>
    </source>
</evidence>
<feature type="domain" description="RNA polymerase sigma-70 region 2" evidence="6">
    <location>
        <begin position="35"/>
        <end position="100"/>
    </location>
</feature>
<keyword evidence="3" id="KW-0731">Sigma factor</keyword>
<dbReference type="GO" id="GO:0016987">
    <property type="term" value="F:sigma factor activity"/>
    <property type="evidence" value="ECO:0007669"/>
    <property type="project" value="UniProtKB-KW"/>
</dbReference>
<dbReference type="OrthoDB" id="799938at2"/>
<evidence type="ECO:0000313" key="8">
    <source>
        <dbReference type="EMBL" id="RZS75966.1"/>
    </source>
</evidence>
<dbReference type="Pfam" id="PF08281">
    <property type="entry name" value="Sigma70_r4_2"/>
    <property type="match status" value="1"/>
</dbReference>
<dbReference type="NCBIfam" id="TIGR02937">
    <property type="entry name" value="sigma70-ECF"/>
    <property type="match status" value="1"/>
</dbReference>
<evidence type="ECO:0000259" key="7">
    <source>
        <dbReference type="Pfam" id="PF08281"/>
    </source>
</evidence>
<sequence>MQHERSHTVNEAPMPLDEELVQQLAAGSMTAFQLLYKRYQPLLHRYLQPFRMVEDPDEVIQDIFLKLWAKRESLTAVRSLPQYLFRMARNRLLDLHKSNRARQERETATSADPEPSGMNPLESKEFYEYALRAIARLPERQRIIYEMSVFQDRSLDEIAAALGLSKSVVIKQLYLANKMVRGEVKKFSHLFFSLLTVMP</sequence>
<dbReference type="Pfam" id="PF04542">
    <property type="entry name" value="Sigma70_r2"/>
    <property type="match status" value="1"/>
</dbReference>
<dbReference type="InterPro" id="IPR013324">
    <property type="entry name" value="RNA_pol_sigma_r3/r4-like"/>
</dbReference>
<feature type="region of interest" description="Disordered" evidence="5">
    <location>
        <begin position="96"/>
        <end position="117"/>
    </location>
</feature>
<organism evidence="8 9">
    <name type="scientific">Pseudobacter ginsenosidimutans</name>
    <dbReference type="NCBI Taxonomy" id="661488"/>
    <lineage>
        <taxon>Bacteria</taxon>
        <taxon>Pseudomonadati</taxon>
        <taxon>Bacteroidota</taxon>
        <taxon>Chitinophagia</taxon>
        <taxon>Chitinophagales</taxon>
        <taxon>Chitinophagaceae</taxon>
        <taxon>Pseudobacter</taxon>
    </lineage>
</organism>
<keyword evidence="4" id="KW-0804">Transcription</keyword>
<dbReference type="InterPro" id="IPR013325">
    <property type="entry name" value="RNA_pol_sigma_r2"/>
</dbReference>
<evidence type="ECO:0000259" key="6">
    <source>
        <dbReference type="Pfam" id="PF04542"/>
    </source>
</evidence>
<evidence type="ECO:0000256" key="1">
    <source>
        <dbReference type="ARBA" id="ARBA00010641"/>
    </source>
</evidence>
<feature type="domain" description="RNA polymerase sigma factor 70 region 4 type 2" evidence="7">
    <location>
        <begin position="129"/>
        <end position="176"/>
    </location>
</feature>
<dbReference type="EMBL" id="SGXA01000001">
    <property type="protein sequence ID" value="RZS75966.1"/>
    <property type="molecule type" value="Genomic_DNA"/>
</dbReference>
<dbReference type="InterPro" id="IPR007627">
    <property type="entry name" value="RNA_pol_sigma70_r2"/>
</dbReference>
<dbReference type="InterPro" id="IPR014284">
    <property type="entry name" value="RNA_pol_sigma-70_dom"/>
</dbReference>
<name>A0A4Q7N4M3_9BACT</name>
<dbReference type="InterPro" id="IPR036388">
    <property type="entry name" value="WH-like_DNA-bd_sf"/>
</dbReference>
<evidence type="ECO:0000256" key="3">
    <source>
        <dbReference type="ARBA" id="ARBA00023082"/>
    </source>
</evidence>
<accession>A0A4Q7N4M3</accession>
<dbReference type="Gene3D" id="1.10.1740.10">
    <property type="match status" value="1"/>
</dbReference>
<evidence type="ECO:0000313" key="9">
    <source>
        <dbReference type="Proteomes" id="UP000293874"/>
    </source>
</evidence>
<evidence type="ECO:0000256" key="4">
    <source>
        <dbReference type="ARBA" id="ARBA00023163"/>
    </source>
</evidence>
<dbReference type="PANTHER" id="PTHR43133:SF46">
    <property type="entry name" value="RNA POLYMERASE SIGMA-70 FACTOR ECF SUBFAMILY"/>
    <property type="match status" value="1"/>
</dbReference>
<protein>
    <submittedName>
        <fullName evidence="8">RNA polymerase sigma-70 factor (ECF subfamily)</fullName>
    </submittedName>
</protein>
<evidence type="ECO:0000256" key="5">
    <source>
        <dbReference type="SAM" id="MobiDB-lite"/>
    </source>
</evidence>
<dbReference type="Proteomes" id="UP000293874">
    <property type="component" value="Unassembled WGS sequence"/>
</dbReference>
<comment type="similarity">
    <text evidence="1">Belongs to the sigma-70 factor family. ECF subfamily.</text>
</comment>
<keyword evidence="9" id="KW-1185">Reference proteome</keyword>
<dbReference type="RefSeq" id="WP_130540298.1">
    <property type="nucleotide sequence ID" value="NZ_CP042431.1"/>
</dbReference>
<dbReference type="Gene3D" id="1.10.10.10">
    <property type="entry name" value="Winged helix-like DNA-binding domain superfamily/Winged helix DNA-binding domain"/>
    <property type="match status" value="1"/>
</dbReference>
<dbReference type="InterPro" id="IPR013249">
    <property type="entry name" value="RNA_pol_sigma70_r4_t2"/>
</dbReference>
<gene>
    <name evidence="8" type="ORF">EV199_1842</name>
</gene>
<dbReference type="GO" id="GO:0003677">
    <property type="term" value="F:DNA binding"/>
    <property type="evidence" value="ECO:0007669"/>
    <property type="project" value="InterPro"/>
</dbReference>
<comment type="caution">
    <text evidence="8">The sequence shown here is derived from an EMBL/GenBank/DDBJ whole genome shotgun (WGS) entry which is preliminary data.</text>
</comment>
<keyword evidence="2" id="KW-0805">Transcription regulation</keyword>